<dbReference type="Proteomes" id="UP001204151">
    <property type="component" value="Unassembled WGS sequence"/>
</dbReference>
<evidence type="ECO:0000256" key="4">
    <source>
        <dbReference type="ARBA" id="ARBA00022723"/>
    </source>
</evidence>
<keyword evidence="7 12" id="KW-0224">Dipeptidase</keyword>
<dbReference type="Gene3D" id="3.30.70.360">
    <property type="match status" value="2"/>
</dbReference>
<dbReference type="PANTHER" id="PTHR43808:SF31">
    <property type="entry name" value="N-ACETYL-L-CITRULLINE DEACETYLASE"/>
    <property type="match status" value="1"/>
</dbReference>
<sequence length="511" mass="55108">MTKKTCARNLAAAISLAWAAGAMGAPTAAPAVPSSTAIKAAKHAVTAYRDDVVDTLAKLVSYNTVADKDIPCERNPRHQAFKTYLHQEADRLGLDFADYGCVAVVGLGKSDDRVGLVAHGDVQPVDPTKWKKSPFELDRTSEPGRLLARGAEDDKGPIATALYAMKSLKDMHVPLSKRIELYVYMAEESDWGPLEAFMKTHTLPQMNITLDAEYPAVTAEKGYGTLAVTMPKAAAPAPATAPYVKAFKGGFFGSQIPEDAQATVANATPELEAQIRARAGKQTGMHYQFEWKDHDLVVTGKGLSAHSSKPEDGVNAISMLADALAVQPWPDTTAGALVNFLNEMVGTGYFGEKFGSIAYRDAFMGPMTFAPTVIRQHDDGGIEVAINIRRPQGKTAEQLTNEINAALAQWQGAHVQPADVKMQIGDPWVQQDAPQLPVLMKTFSYFTGIKDAKPIAIGGGTNSRLFPHAVSFGPAMPHTVYTGHSEHEFITTKQLLLNLEMYTAVLAELAK</sequence>
<evidence type="ECO:0000256" key="3">
    <source>
        <dbReference type="ARBA" id="ARBA00022670"/>
    </source>
</evidence>
<protein>
    <submittedName>
        <fullName evidence="12">Dipeptidase</fullName>
        <ecNumber evidence="12">3.4.13.-</ecNumber>
    </submittedName>
</protein>
<dbReference type="NCBIfam" id="TIGR01887">
    <property type="entry name" value="dipeptidaselike"/>
    <property type="match status" value="1"/>
</dbReference>
<comment type="similarity">
    <text evidence="2">Belongs to the peptidase M20A family.</text>
</comment>
<feature type="chain" id="PRO_5047450814" evidence="10">
    <location>
        <begin position="25"/>
        <end position="511"/>
    </location>
</feature>
<keyword evidence="6" id="KW-0862">Zinc</keyword>
<evidence type="ECO:0000256" key="2">
    <source>
        <dbReference type="ARBA" id="ARBA00006247"/>
    </source>
</evidence>
<evidence type="ECO:0000313" key="12">
    <source>
        <dbReference type="EMBL" id="MCS0583796.1"/>
    </source>
</evidence>
<gene>
    <name evidence="12" type="ORF">NX784_19565</name>
</gene>
<keyword evidence="10" id="KW-0732">Signal</keyword>
<evidence type="ECO:0000256" key="10">
    <source>
        <dbReference type="SAM" id="SignalP"/>
    </source>
</evidence>
<evidence type="ECO:0000256" key="1">
    <source>
        <dbReference type="ARBA" id="ARBA00001947"/>
    </source>
</evidence>
<accession>A0ABT1ZV32</accession>
<dbReference type="InterPro" id="IPR036264">
    <property type="entry name" value="Bact_exopeptidase_dim_dom"/>
</dbReference>
<evidence type="ECO:0000256" key="6">
    <source>
        <dbReference type="ARBA" id="ARBA00022833"/>
    </source>
</evidence>
<dbReference type="RefSeq" id="WP_258818370.1">
    <property type="nucleotide sequence ID" value="NZ_JANUGW010000016.1"/>
</dbReference>
<dbReference type="EC" id="3.4.13.-" evidence="12"/>
<keyword evidence="5 12" id="KW-0378">Hydrolase</keyword>
<dbReference type="PANTHER" id="PTHR43808">
    <property type="entry name" value="ACETYLORNITHINE DEACETYLASE"/>
    <property type="match status" value="1"/>
</dbReference>
<keyword evidence="3" id="KW-0645">Protease</keyword>
<keyword evidence="9" id="KW-0170">Cobalt</keyword>
<dbReference type="EMBL" id="JANUGW010000016">
    <property type="protein sequence ID" value="MCS0583796.1"/>
    <property type="molecule type" value="Genomic_DNA"/>
</dbReference>
<feature type="signal peptide" evidence="10">
    <location>
        <begin position="1"/>
        <end position="24"/>
    </location>
</feature>
<dbReference type="SUPFAM" id="SSF53187">
    <property type="entry name" value="Zn-dependent exopeptidases"/>
    <property type="match status" value="1"/>
</dbReference>
<dbReference type="NCBIfam" id="NF004809">
    <property type="entry name" value="PRK06156.1"/>
    <property type="match status" value="1"/>
</dbReference>
<dbReference type="Gene3D" id="3.40.630.10">
    <property type="entry name" value="Zn peptidases"/>
    <property type="match status" value="1"/>
</dbReference>
<dbReference type="SUPFAM" id="SSF55031">
    <property type="entry name" value="Bacterial exopeptidase dimerisation domain"/>
    <property type="match status" value="1"/>
</dbReference>
<evidence type="ECO:0000256" key="8">
    <source>
        <dbReference type="ARBA" id="ARBA00023049"/>
    </source>
</evidence>
<dbReference type="InterPro" id="IPR002933">
    <property type="entry name" value="Peptidase_M20"/>
</dbReference>
<dbReference type="Pfam" id="PF01546">
    <property type="entry name" value="Peptidase_M20"/>
    <property type="match status" value="1"/>
</dbReference>
<keyword evidence="4" id="KW-0479">Metal-binding</keyword>
<dbReference type="InterPro" id="IPR010964">
    <property type="entry name" value="M20A_pepV-rel"/>
</dbReference>
<feature type="domain" description="Peptidase M20 dimerisation" evidence="11">
    <location>
        <begin position="297"/>
        <end position="409"/>
    </location>
</feature>
<organism evidence="12 13">
    <name type="scientific">Massilia pinisoli</name>
    <dbReference type="NCBI Taxonomy" id="1772194"/>
    <lineage>
        <taxon>Bacteria</taxon>
        <taxon>Pseudomonadati</taxon>
        <taxon>Pseudomonadota</taxon>
        <taxon>Betaproteobacteria</taxon>
        <taxon>Burkholderiales</taxon>
        <taxon>Oxalobacteraceae</taxon>
        <taxon>Telluria group</taxon>
        <taxon>Massilia</taxon>
    </lineage>
</organism>
<evidence type="ECO:0000256" key="5">
    <source>
        <dbReference type="ARBA" id="ARBA00022801"/>
    </source>
</evidence>
<dbReference type="InterPro" id="IPR050072">
    <property type="entry name" value="Peptidase_M20A"/>
</dbReference>
<dbReference type="GO" id="GO:0016805">
    <property type="term" value="F:dipeptidase activity"/>
    <property type="evidence" value="ECO:0007669"/>
    <property type="project" value="UniProtKB-KW"/>
</dbReference>
<evidence type="ECO:0000313" key="13">
    <source>
        <dbReference type="Proteomes" id="UP001204151"/>
    </source>
</evidence>
<keyword evidence="13" id="KW-1185">Reference proteome</keyword>
<comment type="cofactor">
    <cofactor evidence="1">
        <name>Zn(2+)</name>
        <dbReference type="ChEBI" id="CHEBI:29105"/>
    </cofactor>
</comment>
<evidence type="ECO:0000256" key="9">
    <source>
        <dbReference type="ARBA" id="ARBA00023285"/>
    </source>
</evidence>
<name>A0ABT1ZV32_9BURK</name>
<proteinExistence type="inferred from homology"/>
<reference evidence="12 13" key="1">
    <citation type="submission" date="2022-08" db="EMBL/GenBank/DDBJ databases">
        <title>Reclassification of Massilia species as members of the genera Telluria, Duganella, Pseudoduganella, Mokoshia gen. nov. and Zemynaea gen. nov. using orthogonal and non-orthogonal genome-based approaches.</title>
        <authorList>
            <person name="Bowman J.P."/>
        </authorList>
    </citation>
    <scope>NUCLEOTIDE SEQUENCE [LARGE SCALE GENOMIC DNA]</scope>
    <source>
        <strain evidence="12 13">JCM 31316</strain>
    </source>
</reference>
<dbReference type="Pfam" id="PF07687">
    <property type="entry name" value="M20_dimer"/>
    <property type="match status" value="1"/>
</dbReference>
<keyword evidence="8" id="KW-0482">Metalloprotease</keyword>
<comment type="caution">
    <text evidence="12">The sequence shown here is derived from an EMBL/GenBank/DDBJ whole genome shotgun (WGS) entry which is preliminary data.</text>
</comment>
<evidence type="ECO:0000256" key="7">
    <source>
        <dbReference type="ARBA" id="ARBA00022997"/>
    </source>
</evidence>
<dbReference type="InterPro" id="IPR011650">
    <property type="entry name" value="Peptidase_M20_dimer"/>
</dbReference>
<evidence type="ECO:0000259" key="11">
    <source>
        <dbReference type="Pfam" id="PF07687"/>
    </source>
</evidence>